<dbReference type="SUPFAM" id="SSF51126">
    <property type="entry name" value="Pectin lyase-like"/>
    <property type="match status" value="2"/>
</dbReference>
<comment type="caution">
    <text evidence="4">The sequence shown here is derived from an EMBL/GenBank/DDBJ whole genome shotgun (WGS) entry which is preliminary data.</text>
</comment>
<accession>A0A7J5TXJ1</accession>
<dbReference type="EMBL" id="WELI01000006">
    <property type="protein sequence ID" value="KAB7729364.1"/>
    <property type="molecule type" value="Genomic_DNA"/>
</dbReference>
<evidence type="ECO:0000313" key="4">
    <source>
        <dbReference type="EMBL" id="KAB7729364.1"/>
    </source>
</evidence>
<protein>
    <recommendedName>
        <fullName evidence="6">DUF11 domain-containing protein</fullName>
    </recommendedName>
</protein>
<dbReference type="RefSeq" id="WP_152125444.1">
    <property type="nucleotide sequence ID" value="NZ_WELI01000006.1"/>
</dbReference>
<dbReference type="InterPro" id="IPR011050">
    <property type="entry name" value="Pectin_lyase_fold/virulence"/>
</dbReference>
<evidence type="ECO:0000259" key="3">
    <source>
        <dbReference type="Pfam" id="PF13229"/>
    </source>
</evidence>
<evidence type="ECO:0000256" key="1">
    <source>
        <dbReference type="SAM" id="MobiDB-lite"/>
    </source>
</evidence>
<evidence type="ECO:0000259" key="2">
    <source>
        <dbReference type="Pfam" id="PF01345"/>
    </source>
</evidence>
<feature type="region of interest" description="Disordered" evidence="1">
    <location>
        <begin position="928"/>
        <end position="960"/>
    </location>
</feature>
<gene>
    <name evidence="4" type="ORF">F5984_17220</name>
</gene>
<reference evidence="4 5" key="1">
    <citation type="submission" date="2019-10" db="EMBL/GenBank/DDBJ databases">
        <title>Rudanella paleaurantiibacter sp. nov., isolated from sludge.</title>
        <authorList>
            <person name="Xu S.Q."/>
        </authorList>
    </citation>
    <scope>NUCLEOTIDE SEQUENCE [LARGE SCALE GENOMIC DNA]</scope>
    <source>
        <strain evidence="4 5">HX-22-17</strain>
    </source>
</reference>
<dbReference type="Gene3D" id="2.60.120.260">
    <property type="entry name" value="Galactose-binding domain-like"/>
    <property type="match status" value="1"/>
</dbReference>
<dbReference type="InterPro" id="IPR039448">
    <property type="entry name" value="Beta_helix"/>
</dbReference>
<keyword evidence="5" id="KW-1185">Reference proteome</keyword>
<dbReference type="InterPro" id="IPR012334">
    <property type="entry name" value="Pectin_lyas_fold"/>
</dbReference>
<dbReference type="PANTHER" id="PTHR36453:SF1">
    <property type="entry name" value="RIGHT HANDED BETA HELIX DOMAIN-CONTAINING PROTEIN"/>
    <property type="match status" value="1"/>
</dbReference>
<proteinExistence type="predicted"/>
<dbReference type="InterPro" id="IPR047589">
    <property type="entry name" value="DUF11_rpt"/>
</dbReference>
<dbReference type="Gene3D" id="2.160.20.10">
    <property type="entry name" value="Single-stranded right-handed beta-helix, Pectin lyase-like"/>
    <property type="match status" value="2"/>
</dbReference>
<dbReference type="PANTHER" id="PTHR36453">
    <property type="entry name" value="SECRETED PROTEIN-RELATED"/>
    <property type="match status" value="1"/>
</dbReference>
<dbReference type="InterPro" id="IPR008979">
    <property type="entry name" value="Galactose-bd-like_sf"/>
</dbReference>
<dbReference type="Pfam" id="PF01345">
    <property type="entry name" value="DUF11"/>
    <property type="match status" value="1"/>
</dbReference>
<feature type="domain" description="DUF11" evidence="2">
    <location>
        <begin position="989"/>
        <end position="1092"/>
    </location>
</feature>
<dbReference type="NCBIfam" id="TIGR01451">
    <property type="entry name" value="B_ant_repeat"/>
    <property type="match status" value="1"/>
</dbReference>
<organism evidence="4 5">
    <name type="scientific">Rudanella paleaurantiibacter</name>
    <dbReference type="NCBI Taxonomy" id="2614655"/>
    <lineage>
        <taxon>Bacteria</taxon>
        <taxon>Pseudomonadati</taxon>
        <taxon>Bacteroidota</taxon>
        <taxon>Cytophagia</taxon>
        <taxon>Cytophagales</taxon>
        <taxon>Cytophagaceae</taxon>
        <taxon>Rudanella</taxon>
    </lineage>
</organism>
<evidence type="ECO:0008006" key="6">
    <source>
        <dbReference type="Google" id="ProtNLM"/>
    </source>
</evidence>
<name>A0A7J5TXJ1_9BACT</name>
<evidence type="ECO:0000313" key="5">
    <source>
        <dbReference type="Proteomes" id="UP000488299"/>
    </source>
</evidence>
<sequence>MEMVDMLRMYSLFFLCLLLHIKQSNGQSTYYLSSTGRDSNNGLTIDSPFQTLDRINSVILKPGDKVLFRRGDIFRGTLRIQQSGTAVNPIIFDAYGSGEKPTIAASTTLSGWTQVSGNIWQASCPSCNSVVSGVFMDGSPLPLGRFPDLDDQNRGYLTVLSHEGKTKFLSRESLAESWVGAEVVIRPTQFILDRAVVTQQSGNSITIANNSVYDLADGFGFFFQNHPATLSKDGEWYYNPSNKSILILDTKGKVKSSTVTATAQPGAVIGSNISYVNIQNIKVIEALNTNLSFAFVSNLNVNNVDILNAGEDAVGFYGTGSNVVFEDNLIHRANNNAIDIIDYSNSVFRRNVVRDIGSQAGRGKSGDGQYRGITSFSTRGISISENLVDSIGYSGITFLGNSTIQRNVVSNFCLTKSDGGGLYTVNESNVSTVKSIVTANVVKSGIGAIAGQPANLGGAANGIYLDDCTRSIEVTNNTVYSCNGLGIYLHATNSVSVVNNTSYDNNEQFVIYHNFGRCPARSNIVQGNIFVAKNVSQGVARYETISNDLGNYGTFDNNYYARPFDDAIKILVGYSINNNQVTSYLSLAEWQRLLGKDTNSKESPRIYAPFTLNQIIGQPRLYSSFDNDVSGWYPTSYYNNGQASYDNTGKIDGGTLRVDFPSPSGQQGSYSFIYNGIGSVVKGKSYLLKLDAVANSSNKAVQVFIRQRNAPYNDLDERYSFIVNNVRGRFEVAFTAKYDESDAIVMIRVAEDGQVLWLDNISFQEAEITKVDADKYIKLLVNPSRNDTEFNSNGSFVDVAGKAYSGLVGIPSLSSLLLFRTELTPVDVSLSLQAAKRSIKPNELVQYTLSVKANSTMPNSISVPVTWSASLPNNLQFVNGSGISFSSGNIRSDLTYLNSGSTKNFTFTLRPLVDGIYRLSAQVATSNFLDPDSEPSSGTEDGEDDSATEEVRTFQTTSSSPVFVSPNLIQRPLPPPFKAEVTPSPDKADLSLYMVYGKMDAKVNDIISCTLTVNNAGGRDVNTVQIQKILPTGLSFLDGEGWFVEAGILKNNLGVIRSNSTRVINFRVKAAQTGYWSSNAQIATTDVPDSDSVPGNGFLNGEDDQARVEVRVR</sequence>
<feature type="domain" description="Right handed beta helix" evidence="3">
    <location>
        <begin position="372"/>
        <end position="547"/>
    </location>
</feature>
<dbReference type="AlphaFoldDB" id="A0A7J5TXJ1"/>
<dbReference type="InterPro" id="IPR006626">
    <property type="entry name" value="PbH1"/>
</dbReference>
<dbReference type="Proteomes" id="UP000488299">
    <property type="component" value="Unassembled WGS sequence"/>
</dbReference>
<dbReference type="Pfam" id="PF13229">
    <property type="entry name" value="Beta_helix"/>
    <property type="match status" value="1"/>
</dbReference>
<dbReference type="SMART" id="SM00710">
    <property type="entry name" value="PbH1"/>
    <property type="match status" value="6"/>
</dbReference>
<feature type="compositionally biased region" description="Polar residues" evidence="1">
    <location>
        <begin position="928"/>
        <end position="939"/>
    </location>
</feature>
<dbReference type="SUPFAM" id="SSF49785">
    <property type="entry name" value="Galactose-binding domain-like"/>
    <property type="match status" value="1"/>
</dbReference>
<dbReference type="InterPro" id="IPR001434">
    <property type="entry name" value="OmcB-like_DUF11"/>
</dbReference>